<evidence type="ECO:0000259" key="8">
    <source>
        <dbReference type="PROSITE" id="PS50885"/>
    </source>
</evidence>
<gene>
    <name evidence="9" type="ORF">SAMN05660652_03447</name>
</gene>
<feature type="domain" description="HAMP" evidence="8">
    <location>
        <begin position="313"/>
        <end position="365"/>
    </location>
</feature>
<dbReference type="Gene3D" id="1.10.287.950">
    <property type="entry name" value="Methyl-accepting chemotaxis protein"/>
    <property type="match status" value="1"/>
</dbReference>
<feature type="coiled-coil region" evidence="5">
    <location>
        <begin position="556"/>
        <end position="601"/>
    </location>
</feature>
<comment type="similarity">
    <text evidence="3">Belongs to the methyl-accepting chemotaxis (MCP) protein family.</text>
</comment>
<organism evidence="9 10">
    <name type="scientific">Propionivibrio dicarboxylicus</name>
    <dbReference type="NCBI Taxonomy" id="83767"/>
    <lineage>
        <taxon>Bacteria</taxon>
        <taxon>Pseudomonadati</taxon>
        <taxon>Pseudomonadota</taxon>
        <taxon>Betaproteobacteria</taxon>
        <taxon>Rhodocyclales</taxon>
        <taxon>Rhodocyclaceae</taxon>
        <taxon>Propionivibrio</taxon>
    </lineage>
</organism>
<dbReference type="Pfam" id="PF00672">
    <property type="entry name" value="HAMP"/>
    <property type="match status" value="1"/>
</dbReference>
<dbReference type="PROSITE" id="PS50111">
    <property type="entry name" value="CHEMOTAXIS_TRANSDUC_2"/>
    <property type="match status" value="1"/>
</dbReference>
<keyword evidence="4" id="KW-0807">Transducer</keyword>
<evidence type="ECO:0000313" key="9">
    <source>
        <dbReference type="EMBL" id="SDI44822.1"/>
    </source>
</evidence>
<proteinExistence type="inferred from homology"/>
<dbReference type="GO" id="GO:0007165">
    <property type="term" value="P:signal transduction"/>
    <property type="evidence" value="ECO:0007669"/>
    <property type="project" value="UniProtKB-KW"/>
</dbReference>
<evidence type="ECO:0000313" key="10">
    <source>
        <dbReference type="Proteomes" id="UP000198607"/>
    </source>
</evidence>
<dbReference type="CDD" id="cd06225">
    <property type="entry name" value="HAMP"/>
    <property type="match status" value="1"/>
</dbReference>
<dbReference type="GO" id="GO:0004888">
    <property type="term" value="F:transmembrane signaling receptor activity"/>
    <property type="evidence" value="ECO:0007669"/>
    <property type="project" value="TreeGrafter"/>
</dbReference>
<dbReference type="EMBL" id="FNCY01000019">
    <property type="protein sequence ID" value="SDI44822.1"/>
    <property type="molecule type" value="Genomic_DNA"/>
</dbReference>
<keyword evidence="10" id="KW-1185">Reference proteome</keyword>
<evidence type="ECO:0000256" key="5">
    <source>
        <dbReference type="SAM" id="Coils"/>
    </source>
</evidence>
<dbReference type="InterPro" id="IPR003660">
    <property type="entry name" value="HAMP_dom"/>
</dbReference>
<dbReference type="OrthoDB" id="9763018at2"/>
<dbReference type="PANTHER" id="PTHR43531">
    <property type="entry name" value="PROTEIN ICFG"/>
    <property type="match status" value="1"/>
</dbReference>
<evidence type="ECO:0000256" key="2">
    <source>
        <dbReference type="ARBA" id="ARBA00022500"/>
    </source>
</evidence>
<feature type="transmembrane region" description="Helical" evidence="6">
    <location>
        <begin position="7"/>
        <end position="30"/>
    </location>
</feature>
<dbReference type="Pfam" id="PF17201">
    <property type="entry name" value="Cache_3-Cache_2"/>
    <property type="match status" value="1"/>
</dbReference>
<keyword evidence="2" id="KW-0145">Chemotaxis</keyword>
<dbReference type="InterPro" id="IPR029151">
    <property type="entry name" value="Sensor-like_sf"/>
</dbReference>
<dbReference type="Pfam" id="PF00015">
    <property type="entry name" value="MCPsignal"/>
    <property type="match status" value="1"/>
</dbReference>
<feature type="transmembrane region" description="Helical" evidence="6">
    <location>
        <begin position="292"/>
        <end position="311"/>
    </location>
</feature>
<protein>
    <submittedName>
        <fullName evidence="9">Methyl-accepting chemotaxis protein</fullName>
    </submittedName>
</protein>
<comment type="subcellular location">
    <subcellularLocation>
        <location evidence="1">Membrane</location>
    </subcellularLocation>
</comment>
<dbReference type="STRING" id="83767.SAMN05660652_03447"/>
<evidence type="ECO:0000256" key="6">
    <source>
        <dbReference type="SAM" id="Phobius"/>
    </source>
</evidence>
<dbReference type="FunFam" id="1.10.287.950:FF:000001">
    <property type="entry name" value="Methyl-accepting chemotaxis sensory transducer"/>
    <property type="match status" value="1"/>
</dbReference>
<dbReference type="PROSITE" id="PS50885">
    <property type="entry name" value="HAMP"/>
    <property type="match status" value="1"/>
</dbReference>
<dbReference type="AlphaFoldDB" id="A0A1G8KN97"/>
<dbReference type="Proteomes" id="UP000198607">
    <property type="component" value="Unassembled WGS sequence"/>
</dbReference>
<dbReference type="InterPro" id="IPR004089">
    <property type="entry name" value="MCPsignal_dom"/>
</dbReference>
<dbReference type="GO" id="GO:0006935">
    <property type="term" value="P:chemotaxis"/>
    <property type="evidence" value="ECO:0007669"/>
    <property type="project" value="UniProtKB-KW"/>
</dbReference>
<keyword evidence="6" id="KW-1133">Transmembrane helix</keyword>
<evidence type="ECO:0000259" key="7">
    <source>
        <dbReference type="PROSITE" id="PS50111"/>
    </source>
</evidence>
<dbReference type="PANTHER" id="PTHR43531:SF11">
    <property type="entry name" value="METHYL-ACCEPTING CHEMOTAXIS PROTEIN 3"/>
    <property type="match status" value="1"/>
</dbReference>
<evidence type="ECO:0000256" key="3">
    <source>
        <dbReference type="ARBA" id="ARBA00029447"/>
    </source>
</evidence>
<name>A0A1G8KN97_9RHOO</name>
<accession>A0A1G8KN97</accession>
<dbReference type="RefSeq" id="WP_143009906.1">
    <property type="nucleotide sequence ID" value="NZ_FNCY01000019.1"/>
</dbReference>
<evidence type="ECO:0000256" key="4">
    <source>
        <dbReference type="PROSITE-ProRule" id="PRU00284"/>
    </source>
</evidence>
<keyword evidence="6" id="KW-0472">Membrane</keyword>
<dbReference type="InterPro" id="IPR051310">
    <property type="entry name" value="MCP_chemotaxis"/>
</dbReference>
<keyword evidence="5" id="KW-0175">Coiled coil</keyword>
<evidence type="ECO:0000256" key="1">
    <source>
        <dbReference type="ARBA" id="ARBA00004370"/>
    </source>
</evidence>
<sequence>MRVRNSLLLRFIVPVSVLVVLLVAAGATVFSLSEAQRIDREIAAQARQQMRGVNDLMGVTDALMNQQTRAAMNILIERSRALGAATLGPAVAVKGKTVPGLMFGGKPQNLHYELVDGVVRAMGGTATLFVRHGDEFVRVSTNVKTEGERAIGTVLDPAGKAIAAILKGQAFYGKVDILGTPYITGYEPIRDAQGQTIGIWYVGYKVDMAVLKDIVGATRLLASGFVAIVDEHDKVRFRSGHVDDDNVVKTVKVGSTGWNVLKEDFPAWGFRILAAYPEREVADISRERIGEIAAVGVLSCALLIALLVVLLRRQVIAPVQAAMQAALQIAEGDLTVDIAVTSSDETGRLMSAMKNMVLRLRQIVDEIRISANELTSASSQVAATSQGLSQATSQQAASLEETTAAVEEMSASIAQNTDNAKATDGIAHQASQDALSGGEAVKSTVEAMKSIAGRISIIDDIAYRTDLLALNAAIEAARAGEHGKGFAVVAAEVRKLAERSQVAAQEIGELAASSVDQAEQAGKLLETMLPSIRKTADLVREITAASEEQTTGAGQISQAMTQLNSVTQQNAAASEELSATAEEMNAQAESLKQLMARFKVSGYEGFAGLAAVDAAIVAPRAAPVAGKTPQAVELKDFVKY</sequence>
<dbReference type="InterPro" id="IPR033462">
    <property type="entry name" value="Cache_3-Cache_2"/>
</dbReference>
<dbReference type="SMART" id="SM00304">
    <property type="entry name" value="HAMP"/>
    <property type="match status" value="1"/>
</dbReference>
<dbReference type="GO" id="GO:0005886">
    <property type="term" value="C:plasma membrane"/>
    <property type="evidence" value="ECO:0007669"/>
    <property type="project" value="TreeGrafter"/>
</dbReference>
<reference evidence="9 10" key="1">
    <citation type="submission" date="2016-10" db="EMBL/GenBank/DDBJ databases">
        <authorList>
            <person name="de Groot N.N."/>
        </authorList>
    </citation>
    <scope>NUCLEOTIDE SEQUENCE [LARGE SCALE GENOMIC DNA]</scope>
    <source>
        <strain evidence="9 10">DSM 5885</strain>
    </source>
</reference>
<dbReference type="SUPFAM" id="SSF58104">
    <property type="entry name" value="Methyl-accepting chemotaxis protein (MCP) signaling domain"/>
    <property type="match status" value="1"/>
</dbReference>
<feature type="domain" description="Methyl-accepting transducer" evidence="7">
    <location>
        <begin position="370"/>
        <end position="585"/>
    </location>
</feature>
<keyword evidence="6" id="KW-0812">Transmembrane</keyword>
<dbReference type="SMART" id="SM00283">
    <property type="entry name" value="MA"/>
    <property type="match status" value="1"/>
</dbReference>
<dbReference type="SUPFAM" id="SSF103190">
    <property type="entry name" value="Sensory domain-like"/>
    <property type="match status" value="1"/>
</dbReference>